<dbReference type="AlphaFoldDB" id="A0A838YBQ9"/>
<dbReference type="SUPFAM" id="SSF52467">
    <property type="entry name" value="DHS-like NAD/FAD-binding domain"/>
    <property type="match status" value="1"/>
</dbReference>
<evidence type="ECO:0000256" key="3">
    <source>
        <dbReference type="RuleBase" id="RU362132"/>
    </source>
</evidence>
<dbReference type="InterPro" id="IPR045229">
    <property type="entry name" value="TPP_enz"/>
</dbReference>
<dbReference type="InterPro" id="IPR011766">
    <property type="entry name" value="TPP_enzyme_TPP-bd"/>
</dbReference>
<feature type="domain" description="Thiamine pyrophosphate enzyme central" evidence="4">
    <location>
        <begin position="193"/>
        <end position="326"/>
    </location>
</feature>
<dbReference type="EC" id="4.1.1.75" evidence="7"/>
<dbReference type="PANTHER" id="PTHR18968:SF13">
    <property type="entry name" value="ACETOLACTATE SYNTHASE CATALYTIC SUBUNIT, MITOCHONDRIAL"/>
    <property type="match status" value="1"/>
</dbReference>
<keyword evidence="2 3" id="KW-0786">Thiamine pyrophosphate</keyword>
<dbReference type="GO" id="GO:0050660">
    <property type="term" value="F:flavin adenine dinucleotide binding"/>
    <property type="evidence" value="ECO:0007669"/>
    <property type="project" value="TreeGrafter"/>
</dbReference>
<dbReference type="CDD" id="cd07035">
    <property type="entry name" value="TPP_PYR_POX_like"/>
    <property type="match status" value="1"/>
</dbReference>
<comment type="similarity">
    <text evidence="1 3">Belongs to the TPP enzyme family.</text>
</comment>
<keyword evidence="7" id="KW-0456">Lyase</keyword>
<keyword evidence="8" id="KW-1185">Reference proteome</keyword>
<evidence type="ECO:0000259" key="4">
    <source>
        <dbReference type="Pfam" id="PF00205"/>
    </source>
</evidence>
<feature type="domain" description="Thiamine pyrophosphate enzyme TPP-binding" evidence="5">
    <location>
        <begin position="393"/>
        <end position="526"/>
    </location>
</feature>
<dbReference type="GO" id="GO:0030976">
    <property type="term" value="F:thiamine pyrophosphate binding"/>
    <property type="evidence" value="ECO:0007669"/>
    <property type="project" value="InterPro"/>
</dbReference>
<dbReference type="Gene3D" id="3.40.50.1220">
    <property type="entry name" value="TPP-binding domain"/>
    <property type="match status" value="1"/>
</dbReference>
<reference evidence="7 8" key="1">
    <citation type="submission" date="2020-07" db="EMBL/GenBank/DDBJ databases">
        <title>Draft genome sequence of violacein-producing bacteria and related species.</title>
        <authorList>
            <person name="Wilson H.S."/>
            <person name="De Leon M.E."/>
        </authorList>
    </citation>
    <scope>NUCLEOTIDE SEQUENCE [LARGE SCALE GENOMIC DNA]</scope>
    <source>
        <strain evidence="7 8">HSC-21Su07</strain>
    </source>
</reference>
<dbReference type="Pfam" id="PF02775">
    <property type="entry name" value="TPP_enzyme_C"/>
    <property type="match status" value="1"/>
</dbReference>
<dbReference type="InterPro" id="IPR029035">
    <property type="entry name" value="DHS-like_NAD/FAD-binding_dom"/>
</dbReference>
<dbReference type="PANTHER" id="PTHR18968">
    <property type="entry name" value="THIAMINE PYROPHOSPHATE ENZYMES"/>
    <property type="match status" value="1"/>
</dbReference>
<dbReference type="InterPro" id="IPR012000">
    <property type="entry name" value="Thiamin_PyroP_enz_cen_dom"/>
</dbReference>
<dbReference type="GO" id="GO:0009099">
    <property type="term" value="P:L-valine biosynthetic process"/>
    <property type="evidence" value="ECO:0007669"/>
    <property type="project" value="TreeGrafter"/>
</dbReference>
<dbReference type="Pfam" id="PF02776">
    <property type="entry name" value="TPP_enzyme_N"/>
    <property type="match status" value="1"/>
</dbReference>
<dbReference type="CDD" id="cd00568">
    <property type="entry name" value="TPP_enzymes"/>
    <property type="match status" value="1"/>
</dbReference>
<organism evidence="7 8">
    <name type="scientific">Aquitalea aquatica</name>
    <dbReference type="NCBI Taxonomy" id="3044273"/>
    <lineage>
        <taxon>Bacteria</taxon>
        <taxon>Pseudomonadati</taxon>
        <taxon>Pseudomonadota</taxon>
        <taxon>Betaproteobacteria</taxon>
        <taxon>Neisseriales</taxon>
        <taxon>Chromobacteriaceae</taxon>
        <taxon>Aquitalea</taxon>
    </lineage>
</organism>
<evidence type="ECO:0000256" key="2">
    <source>
        <dbReference type="ARBA" id="ARBA00023052"/>
    </source>
</evidence>
<evidence type="ECO:0000259" key="6">
    <source>
        <dbReference type="Pfam" id="PF02776"/>
    </source>
</evidence>
<comment type="caution">
    <text evidence="7">The sequence shown here is derived from an EMBL/GenBank/DDBJ whole genome shotgun (WGS) entry which is preliminary data.</text>
</comment>
<accession>A0A838YBQ9</accession>
<sequence>MKTVGVYLTELLAGYGVDTVFGIPGVHTVELYRGLADSPIRHVTARHEQSLGFMADGYARVSGKPGVCLVITGPGLTNILTAMGQAYADSIPILVISGVNALGKLGSGNGHLHELPNQQALASQVSAFSHTITRPQELPQVLARAFAVFDGARPRPVHIEIPLDLMSAAADGLPAVPARLPRLRRSVAEAAALAQAARLLHGARRPLLLVGGGAVAAAAEIRQLAERLQAPTLMTINARGVLPPEHPLGLSCSASSQAARQLMRDSDVVLALGTELGQTDYDAYVDGGFAIPGVLIRLDIDAQQLFRNRTADLPLLGDCAASLRQLLEQWPAGAVASRWEAGRVQQTAQAAWKELPAGMRQDIALLQQLRDAVPQALIVGDSTRQVYAGNMGYAAPAVQRWFNASVGFGALGYGLPAALGAALASGEPVICLAGDGGVQFTLAELGSVLECGACVVLVLLNNGGYGEIKAAMQAVEVATLGVDLHNPDFVTLARSYGWQAQRLSVGEALAPLVQAACERRQPTLIELYEV</sequence>
<dbReference type="Proteomes" id="UP000545606">
    <property type="component" value="Unassembled WGS sequence"/>
</dbReference>
<dbReference type="EMBL" id="JACERN010000047">
    <property type="protein sequence ID" value="MBA4710822.1"/>
    <property type="molecule type" value="Genomic_DNA"/>
</dbReference>
<dbReference type="RefSeq" id="WP_181837689.1">
    <property type="nucleotide sequence ID" value="NZ_JACERN010000047.1"/>
</dbReference>
<dbReference type="InterPro" id="IPR012001">
    <property type="entry name" value="Thiamin_PyroP_enz_TPP-bd_dom"/>
</dbReference>
<dbReference type="Gene3D" id="3.40.50.970">
    <property type="match status" value="2"/>
</dbReference>
<evidence type="ECO:0000256" key="1">
    <source>
        <dbReference type="ARBA" id="ARBA00007812"/>
    </source>
</evidence>
<name>A0A838YBQ9_9NEIS</name>
<dbReference type="Pfam" id="PF00205">
    <property type="entry name" value="TPP_enzyme_M"/>
    <property type="match status" value="1"/>
</dbReference>
<evidence type="ECO:0000313" key="8">
    <source>
        <dbReference type="Proteomes" id="UP000545606"/>
    </source>
</evidence>
<dbReference type="GO" id="GO:0047435">
    <property type="term" value="F:5-guanidino-2-oxopentanoate decarboxylase activity"/>
    <property type="evidence" value="ECO:0007669"/>
    <property type="project" value="UniProtKB-EC"/>
</dbReference>
<protein>
    <submittedName>
        <fullName evidence="7">5-guanidino-2-oxopentanoate decarboxylase</fullName>
        <ecNumber evidence="7">4.1.1.75</ecNumber>
    </submittedName>
</protein>
<dbReference type="GO" id="GO:0009097">
    <property type="term" value="P:isoleucine biosynthetic process"/>
    <property type="evidence" value="ECO:0007669"/>
    <property type="project" value="TreeGrafter"/>
</dbReference>
<dbReference type="SUPFAM" id="SSF52518">
    <property type="entry name" value="Thiamin diphosphate-binding fold (THDP-binding)"/>
    <property type="match status" value="2"/>
</dbReference>
<proteinExistence type="inferred from homology"/>
<dbReference type="FunFam" id="3.40.50.970:FF:000007">
    <property type="entry name" value="Acetolactate synthase"/>
    <property type="match status" value="1"/>
</dbReference>
<dbReference type="NCBIfam" id="NF005712">
    <property type="entry name" value="PRK07524.1"/>
    <property type="match status" value="1"/>
</dbReference>
<gene>
    <name evidence="7" type="ORF">H2Z84_20815</name>
</gene>
<dbReference type="InterPro" id="IPR029061">
    <property type="entry name" value="THDP-binding"/>
</dbReference>
<evidence type="ECO:0000313" key="7">
    <source>
        <dbReference type="EMBL" id="MBA4710822.1"/>
    </source>
</evidence>
<feature type="domain" description="Thiamine pyrophosphate enzyme N-terminal TPP-binding" evidence="6">
    <location>
        <begin position="3"/>
        <end position="120"/>
    </location>
</feature>
<dbReference type="GO" id="GO:0005948">
    <property type="term" value="C:acetolactate synthase complex"/>
    <property type="evidence" value="ECO:0007669"/>
    <property type="project" value="TreeGrafter"/>
</dbReference>
<dbReference type="GO" id="GO:0003984">
    <property type="term" value="F:acetolactate synthase activity"/>
    <property type="evidence" value="ECO:0007669"/>
    <property type="project" value="TreeGrafter"/>
</dbReference>
<dbReference type="GO" id="GO:0000287">
    <property type="term" value="F:magnesium ion binding"/>
    <property type="evidence" value="ECO:0007669"/>
    <property type="project" value="InterPro"/>
</dbReference>
<evidence type="ECO:0000259" key="5">
    <source>
        <dbReference type="Pfam" id="PF02775"/>
    </source>
</evidence>